<dbReference type="Proteomes" id="UP001054945">
    <property type="component" value="Unassembled WGS sequence"/>
</dbReference>
<evidence type="ECO:0000313" key="1">
    <source>
        <dbReference type="EMBL" id="GIZ04755.1"/>
    </source>
</evidence>
<evidence type="ECO:0000313" key="2">
    <source>
        <dbReference type="Proteomes" id="UP001054945"/>
    </source>
</evidence>
<gene>
    <name evidence="1" type="ORF">CEXT_772431</name>
</gene>
<dbReference type="AlphaFoldDB" id="A0AAV4YCF6"/>
<name>A0AAV4YCF6_CAEEX</name>
<dbReference type="EMBL" id="BPLR01001790">
    <property type="protein sequence ID" value="GIZ04755.1"/>
    <property type="molecule type" value="Genomic_DNA"/>
</dbReference>
<protein>
    <submittedName>
        <fullName evidence="1">Uncharacterized protein</fullName>
    </submittedName>
</protein>
<accession>A0AAV4YCF6</accession>
<keyword evidence="2" id="KW-1185">Reference proteome</keyword>
<sequence>MQLKRSRLQKKVRPSDRAISACISSAIFALEEEHGFHAAQSMRNRSMFYKKLLGKEMGGAWIYRFCVQLIPGILNSQKNEVIRRFFAVSKIPQKSPPNDFLQCFKFFSSPQTGCTASQRNPFSIDECSLNDLVHKRNASIGPCNQRLHFADDIRQKNGIIRQFFAASKIPQKPLLMTVYSALNSSQAHNQDAASKRNPFFDRRMQFKQSRLQKKCVHRTVQSALAFRLRYSVMKIPFSVDSWWMHYDLEEKRAFFFY</sequence>
<comment type="caution">
    <text evidence="1">The sequence shown here is derived from an EMBL/GenBank/DDBJ whole genome shotgun (WGS) entry which is preliminary data.</text>
</comment>
<reference evidence="1 2" key="1">
    <citation type="submission" date="2021-06" db="EMBL/GenBank/DDBJ databases">
        <title>Caerostris extrusa draft genome.</title>
        <authorList>
            <person name="Kono N."/>
            <person name="Arakawa K."/>
        </authorList>
    </citation>
    <scope>NUCLEOTIDE SEQUENCE [LARGE SCALE GENOMIC DNA]</scope>
</reference>
<organism evidence="1 2">
    <name type="scientific">Caerostris extrusa</name>
    <name type="common">Bark spider</name>
    <name type="synonym">Caerostris bankana</name>
    <dbReference type="NCBI Taxonomy" id="172846"/>
    <lineage>
        <taxon>Eukaryota</taxon>
        <taxon>Metazoa</taxon>
        <taxon>Ecdysozoa</taxon>
        <taxon>Arthropoda</taxon>
        <taxon>Chelicerata</taxon>
        <taxon>Arachnida</taxon>
        <taxon>Araneae</taxon>
        <taxon>Araneomorphae</taxon>
        <taxon>Entelegynae</taxon>
        <taxon>Araneoidea</taxon>
        <taxon>Araneidae</taxon>
        <taxon>Caerostris</taxon>
    </lineage>
</organism>
<proteinExistence type="predicted"/>